<sequence length="215" mass="23246">MFADHPPSLQHPCTVTPAIPIPISAKPACFPGKTSTDLASKHQQLLQLQQTSKRSPPTVLTNSCTTPTMSDARHLIPHHHNTPPCLDGFVLSSPSSPKLRERHLLTSHPSPPLTPPWHTPIRPNSPRVLPGSTPSPQQPSDPSSATTRSIEEMEILALAVSQSIRKSLQEQKHHVDSLSPSMYSTSSSSYSGPRKSSLGEGYDIVTMWALGPPST</sequence>
<dbReference type="Proteomes" id="UP000696485">
    <property type="component" value="Unassembled WGS sequence"/>
</dbReference>
<evidence type="ECO:0000313" key="2">
    <source>
        <dbReference type="EMBL" id="KAF9331010.1"/>
    </source>
</evidence>
<keyword evidence="3" id="KW-1185">Reference proteome</keyword>
<gene>
    <name evidence="2" type="ORF">BG006_006103</name>
</gene>
<evidence type="ECO:0000256" key="1">
    <source>
        <dbReference type="SAM" id="MobiDB-lite"/>
    </source>
</evidence>
<proteinExistence type="predicted"/>
<feature type="region of interest" description="Disordered" evidence="1">
    <location>
        <begin position="170"/>
        <end position="199"/>
    </location>
</feature>
<dbReference type="EMBL" id="JAAAUY010000355">
    <property type="protein sequence ID" value="KAF9331010.1"/>
    <property type="molecule type" value="Genomic_DNA"/>
</dbReference>
<feature type="compositionally biased region" description="Pro residues" evidence="1">
    <location>
        <begin position="109"/>
        <end position="118"/>
    </location>
</feature>
<accession>A0A9P5VLL6</accession>
<evidence type="ECO:0000313" key="3">
    <source>
        <dbReference type="Proteomes" id="UP000696485"/>
    </source>
</evidence>
<protein>
    <submittedName>
        <fullName evidence="2">Uncharacterized protein</fullName>
    </submittedName>
</protein>
<feature type="region of interest" description="Disordered" evidence="1">
    <location>
        <begin position="96"/>
        <end position="147"/>
    </location>
</feature>
<feature type="compositionally biased region" description="Low complexity" evidence="1">
    <location>
        <begin position="177"/>
        <end position="199"/>
    </location>
</feature>
<dbReference type="AlphaFoldDB" id="A0A9P5VLL6"/>
<comment type="caution">
    <text evidence="2">The sequence shown here is derived from an EMBL/GenBank/DDBJ whole genome shotgun (WGS) entry which is preliminary data.</text>
</comment>
<reference evidence="2" key="1">
    <citation type="journal article" date="2020" name="Fungal Divers.">
        <title>Resolving the Mortierellaceae phylogeny through synthesis of multi-gene phylogenetics and phylogenomics.</title>
        <authorList>
            <person name="Vandepol N."/>
            <person name="Liber J."/>
            <person name="Desiro A."/>
            <person name="Na H."/>
            <person name="Kennedy M."/>
            <person name="Barry K."/>
            <person name="Grigoriev I.V."/>
            <person name="Miller A.N."/>
            <person name="O'Donnell K."/>
            <person name="Stajich J.E."/>
            <person name="Bonito G."/>
        </authorList>
    </citation>
    <scope>NUCLEOTIDE SEQUENCE</scope>
    <source>
        <strain evidence="2">NVP1</strain>
    </source>
</reference>
<name>A0A9P5VLL6_9FUNG</name>
<feature type="region of interest" description="Disordered" evidence="1">
    <location>
        <begin position="34"/>
        <end position="61"/>
    </location>
</feature>
<organism evidence="2 3">
    <name type="scientific">Podila minutissima</name>
    <dbReference type="NCBI Taxonomy" id="64525"/>
    <lineage>
        <taxon>Eukaryota</taxon>
        <taxon>Fungi</taxon>
        <taxon>Fungi incertae sedis</taxon>
        <taxon>Mucoromycota</taxon>
        <taxon>Mortierellomycotina</taxon>
        <taxon>Mortierellomycetes</taxon>
        <taxon>Mortierellales</taxon>
        <taxon>Mortierellaceae</taxon>
        <taxon>Podila</taxon>
    </lineage>
</organism>
<feature type="non-terminal residue" evidence="2">
    <location>
        <position position="215"/>
    </location>
</feature>
<feature type="compositionally biased region" description="Low complexity" evidence="1">
    <location>
        <begin position="130"/>
        <end position="144"/>
    </location>
</feature>